<comment type="caution">
    <text evidence="1">The sequence shown here is derived from an EMBL/GenBank/DDBJ whole genome shotgun (WGS) entry which is preliminary data.</text>
</comment>
<protein>
    <submittedName>
        <fullName evidence="1">Uncharacterized protein</fullName>
    </submittedName>
</protein>
<proteinExistence type="predicted"/>
<organism evidence="1 2">
    <name type="scientific">Xanthomonas bromi</name>
    <dbReference type="NCBI Taxonomy" id="56449"/>
    <lineage>
        <taxon>Bacteria</taxon>
        <taxon>Pseudomonadati</taxon>
        <taxon>Pseudomonadota</taxon>
        <taxon>Gammaproteobacteria</taxon>
        <taxon>Lysobacterales</taxon>
        <taxon>Lysobacteraceae</taxon>
        <taxon>Xanthomonas</taxon>
    </lineage>
</organism>
<sequence length="76" mass="7926">MIDAHIVAFVIGLNRPFLNLDDEMNQNGAARLEMPCAASARTIAAPSAIVRALAARICSSASIAIDDGLRHPDAGP</sequence>
<evidence type="ECO:0000313" key="2">
    <source>
        <dbReference type="Proteomes" id="UP000239710"/>
    </source>
</evidence>
<dbReference type="RefSeq" id="WP_065467402.1">
    <property type="nucleotide sequence ID" value="NZ_FLTX01000021.1"/>
</dbReference>
<keyword evidence="2" id="KW-1185">Reference proteome</keyword>
<reference evidence="1 2" key="1">
    <citation type="submission" date="2016-08" db="EMBL/GenBank/DDBJ databases">
        <title>Evolution of the type three secretion system and type three effector repertoires in Xanthomonas.</title>
        <authorList>
            <person name="Merda D."/>
            <person name="Briand M."/>
            <person name="Bosis E."/>
            <person name="Rousseau C."/>
            <person name="Portier P."/>
            <person name="Jacques M.-A."/>
            <person name="Fischer-Le Saux M."/>
        </authorList>
    </citation>
    <scope>NUCLEOTIDE SEQUENCE [LARGE SCALE GENOMIC DNA]</scope>
    <source>
        <strain evidence="1 2">CFBP1976</strain>
    </source>
</reference>
<dbReference type="Proteomes" id="UP000239710">
    <property type="component" value="Unassembled WGS sequence"/>
</dbReference>
<dbReference type="EMBL" id="MDCE01000022">
    <property type="protein sequence ID" value="PPV05890.1"/>
    <property type="molecule type" value="Genomic_DNA"/>
</dbReference>
<accession>A0ABX5BRF7</accession>
<gene>
    <name evidence="1" type="ORF">XbrCFBP1976_14890</name>
</gene>
<evidence type="ECO:0000313" key="1">
    <source>
        <dbReference type="EMBL" id="PPV05890.1"/>
    </source>
</evidence>
<name>A0ABX5BRF7_9XANT</name>